<keyword evidence="2" id="KW-1185">Reference proteome</keyword>
<evidence type="ECO:0000313" key="1">
    <source>
        <dbReference type="EMBL" id="KIO09166.1"/>
    </source>
</evidence>
<evidence type="ECO:0000313" key="2">
    <source>
        <dbReference type="Proteomes" id="UP000054217"/>
    </source>
</evidence>
<dbReference type="InParanoid" id="A0A0C3PKI2"/>
<gene>
    <name evidence="1" type="ORF">M404DRAFT_308306</name>
</gene>
<dbReference type="EMBL" id="KN831955">
    <property type="protein sequence ID" value="KIO09166.1"/>
    <property type="molecule type" value="Genomic_DNA"/>
</dbReference>
<dbReference type="AlphaFoldDB" id="A0A0C3PKI2"/>
<sequence length="56" mass="6319">MDKAKADARSHEEELLKEIELLQSRVRRSSSVSVSVGLLESKRPTYYSHCSPSMPV</sequence>
<dbReference type="HOGENOM" id="CLU_3015123_0_0_1"/>
<dbReference type="Proteomes" id="UP000054217">
    <property type="component" value="Unassembled WGS sequence"/>
</dbReference>
<reference evidence="2" key="2">
    <citation type="submission" date="2015-01" db="EMBL/GenBank/DDBJ databases">
        <title>Evolutionary Origins and Diversification of the Mycorrhizal Mutualists.</title>
        <authorList>
            <consortium name="DOE Joint Genome Institute"/>
            <consortium name="Mycorrhizal Genomics Consortium"/>
            <person name="Kohler A."/>
            <person name="Kuo A."/>
            <person name="Nagy L.G."/>
            <person name="Floudas D."/>
            <person name="Copeland A."/>
            <person name="Barry K.W."/>
            <person name="Cichocki N."/>
            <person name="Veneault-Fourrey C."/>
            <person name="LaButti K."/>
            <person name="Lindquist E.A."/>
            <person name="Lipzen A."/>
            <person name="Lundell T."/>
            <person name="Morin E."/>
            <person name="Murat C."/>
            <person name="Riley R."/>
            <person name="Ohm R."/>
            <person name="Sun H."/>
            <person name="Tunlid A."/>
            <person name="Henrissat B."/>
            <person name="Grigoriev I.V."/>
            <person name="Hibbett D.S."/>
            <person name="Martin F."/>
        </authorList>
    </citation>
    <scope>NUCLEOTIDE SEQUENCE [LARGE SCALE GENOMIC DNA]</scope>
    <source>
        <strain evidence="2">Marx 270</strain>
    </source>
</reference>
<proteinExistence type="predicted"/>
<protein>
    <submittedName>
        <fullName evidence="1">Uncharacterized protein</fullName>
    </submittedName>
</protein>
<name>A0A0C3PKI2_PISTI</name>
<organism evidence="1 2">
    <name type="scientific">Pisolithus tinctorius Marx 270</name>
    <dbReference type="NCBI Taxonomy" id="870435"/>
    <lineage>
        <taxon>Eukaryota</taxon>
        <taxon>Fungi</taxon>
        <taxon>Dikarya</taxon>
        <taxon>Basidiomycota</taxon>
        <taxon>Agaricomycotina</taxon>
        <taxon>Agaricomycetes</taxon>
        <taxon>Agaricomycetidae</taxon>
        <taxon>Boletales</taxon>
        <taxon>Sclerodermatineae</taxon>
        <taxon>Pisolithaceae</taxon>
        <taxon>Pisolithus</taxon>
    </lineage>
</organism>
<reference evidence="1 2" key="1">
    <citation type="submission" date="2014-04" db="EMBL/GenBank/DDBJ databases">
        <authorList>
            <consortium name="DOE Joint Genome Institute"/>
            <person name="Kuo A."/>
            <person name="Kohler A."/>
            <person name="Costa M.D."/>
            <person name="Nagy L.G."/>
            <person name="Floudas D."/>
            <person name="Copeland A."/>
            <person name="Barry K.W."/>
            <person name="Cichocki N."/>
            <person name="Veneault-Fourrey C."/>
            <person name="LaButti K."/>
            <person name="Lindquist E.A."/>
            <person name="Lipzen A."/>
            <person name="Lundell T."/>
            <person name="Morin E."/>
            <person name="Murat C."/>
            <person name="Sun H."/>
            <person name="Tunlid A."/>
            <person name="Henrissat B."/>
            <person name="Grigoriev I.V."/>
            <person name="Hibbett D.S."/>
            <person name="Martin F."/>
            <person name="Nordberg H.P."/>
            <person name="Cantor M.N."/>
            <person name="Hua S.X."/>
        </authorList>
    </citation>
    <scope>NUCLEOTIDE SEQUENCE [LARGE SCALE GENOMIC DNA]</scope>
    <source>
        <strain evidence="1 2">Marx 270</strain>
    </source>
</reference>
<accession>A0A0C3PKI2</accession>